<feature type="domain" description="Immunoglobulin" evidence="14">
    <location>
        <begin position="28"/>
        <end position="127"/>
    </location>
</feature>
<name>A0A8J9ZEG6_BRALA</name>
<keyword evidence="8" id="KW-0675">Receptor</keyword>
<keyword evidence="16" id="KW-1185">Reference proteome</keyword>
<dbReference type="InterPro" id="IPR013783">
    <property type="entry name" value="Ig-like_fold"/>
</dbReference>
<feature type="transmembrane region" description="Helical" evidence="12">
    <location>
        <begin position="263"/>
        <end position="285"/>
    </location>
</feature>
<proteinExistence type="predicted"/>
<gene>
    <name evidence="15" type="primary">F11R</name>
    <name evidence="15" type="ORF">BLAG_LOCUS12111</name>
</gene>
<evidence type="ECO:0000256" key="12">
    <source>
        <dbReference type="SAM" id="Phobius"/>
    </source>
</evidence>
<evidence type="ECO:0000256" key="6">
    <source>
        <dbReference type="ARBA" id="ARBA00023136"/>
    </source>
</evidence>
<evidence type="ECO:0000259" key="14">
    <source>
        <dbReference type="SMART" id="SM00409"/>
    </source>
</evidence>
<comment type="subcellular location">
    <subcellularLocation>
        <location evidence="1">Cell membrane</location>
        <topology evidence="1">Single-pass type I membrane protein</topology>
    </subcellularLocation>
</comment>
<organism evidence="15 16">
    <name type="scientific">Branchiostoma lanceolatum</name>
    <name type="common">Common lancelet</name>
    <name type="synonym">Amphioxus lanceolatum</name>
    <dbReference type="NCBI Taxonomy" id="7740"/>
    <lineage>
        <taxon>Eukaryota</taxon>
        <taxon>Metazoa</taxon>
        <taxon>Chordata</taxon>
        <taxon>Cephalochordata</taxon>
        <taxon>Leptocardii</taxon>
        <taxon>Amphioxiformes</taxon>
        <taxon>Branchiostomatidae</taxon>
        <taxon>Branchiostoma</taxon>
    </lineage>
</organism>
<evidence type="ECO:0000256" key="13">
    <source>
        <dbReference type="SAM" id="SignalP"/>
    </source>
</evidence>
<dbReference type="OrthoDB" id="10031887at2759"/>
<evidence type="ECO:0000256" key="4">
    <source>
        <dbReference type="ARBA" id="ARBA00022729"/>
    </source>
</evidence>
<evidence type="ECO:0000256" key="11">
    <source>
        <dbReference type="SAM" id="MobiDB-lite"/>
    </source>
</evidence>
<evidence type="ECO:0000256" key="10">
    <source>
        <dbReference type="ARBA" id="ARBA00023319"/>
    </source>
</evidence>
<evidence type="ECO:0000313" key="15">
    <source>
        <dbReference type="EMBL" id="CAH1251869.1"/>
    </source>
</evidence>
<dbReference type="GO" id="GO:0006955">
    <property type="term" value="P:immune response"/>
    <property type="evidence" value="ECO:0007669"/>
    <property type="project" value="TreeGrafter"/>
</dbReference>
<evidence type="ECO:0000313" key="16">
    <source>
        <dbReference type="Proteomes" id="UP000838412"/>
    </source>
</evidence>
<dbReference type="Gene3D" id="2.60.40.10">
    <property type="entry name" value="Immunoglobulins"/>
    <property type="match status" value="2"/>
</dbReference>
<dbReference type="InterPro" id="IPR051713">
    <property type="entry name" value="T-cell_Activation_Regulation"/>
</dbReference>
<feature type="chain" id="PRO_5035476204" evidence="13">
    <location>
        <begin position="24"/>
        <end position="388"/>
    </location>
</feature>
<keyword evidence="6 12" id="KW-0472">Membrane</keyword>
<protein>
    <submittedName>
        <fullName evidence="15">F11R protein</fullName>
    </submittedName>
</protein>
<evidence type="ECO:0000256" key="8">
    <source>
        <dbReference type="ARBA" id="ARBA00023170"/>
    </source>
</evidence>
<dbReference type="PANTHER" id="PTHR25466">
    <property type="entry name" value="T-LYMPHOCYTE ACTIVATION ANTIGEN"/>
    <property type="match status" value="1"/>
</dbReference>
<evidence type="ECO:0000256" key="7">
    <source>
        <dbReference type="ARBA" id="ARBA00023157"/>
    </source>
</evidence>
<feature type="compositionally biased region" description="Basic and acidic residues" evidence="11">
    <location>
        <begin position="303"/>
        <end position="316"/>
    </location>
</feature>
<dbReference type="SUPFAM" id="SSF48726">
    <property type="entry name" value="Immunoglobulin"/>
    <property type="match status" value="2"/>
</dbReference>
<evidence type="ECO:0000256" key="2">
    <source>
        <dbReference type="ARBA" id="ARBA00022475"/>
    </source>
</evidence>
<dbReference type="GO" id="GO:0007166">
    <property type="term" value="P:cell surface receptor signaling pathway"/>
    <property type="evidence" value="ECO:0007669"/>
    <property type="project" value="TreeGrafter"/>
</dbReference>
<feature type="region of interest" description="Disordered" evidence="11">
    <location>
        <begin position="368"/>
        <end position="388"/>
    </location>
</feature>
<dbReference type="PANTHER" id="PTHR25466:SF9">
    <property type="entry name" value="FIBRONECTIN TYPE-III DOMAIN-CONTAINING PROTEIN"/>
    <property type="match status" value="1"/>
</dbReference>
<evidence type="ECO:0000256" key="5">
    <source>
        <dbReference type="ARBA" id="ARBA00022989"/>
    </source>
</evidence>
<keyword evidence="5 12" id="KW-1133">Transmembrane helix</keyword>
<keyword evidence="10" id="KW-0393">Immunoglobulin domain</keyword>
<keyword evidence="7" id="KW-1015">Disulfide bond</keyword>
<dbReference type="Pfam" id="PF08205">
    <property type="entry name" value="C2-set_2"/>
    <property type="match status" value="1"/>
</dbReference>
<reference evidence="15" key="1">
    <citation type="submission" date="2022-01" db="EMBL/GenBank/DDBJ databases">
        <authorList>
            <person name="Braso-Vives M."/>
        </authorList>
    </citation>
    <scope>NUCLEOTIDE SEQUENCE</scope>
</reference>
<dbReference type="AlphaFoldDB" id="A0A8J9ZEG6"/>
<keyword evidence="4 13" id="KW-0732">Signal</keyword>
<dbReference type="GO" id="GO:0071222">
    <property type="term" value="P:cellular response to lipopolysaccharide"/>
    <property type="evidence" value="ECO:0007669"/>
    <property type="project" value="TreeGrafter"/>
</dbReference>
<evidence type="ECO:0000256" key="3">
    <source>
        <dbReference type="ARBA" id="ARBA00022692"/>
    </source>
</evidence>
<feature type="signal peptide" evidence="13">
    <location>
        <begin position="1"/>
        <end position="23"/>
    </location>
</feature>
<feature type="region of interest" description="Disordered" evidence="11">
    <location>
        <begin position="295"/>
        <end position="342"/>
    </location>
</feature>
<feature type="domain" description="Immunoglobulin" evidence="14">
    <location>
        <begin position="146"/>
        <end position="242"/>
    </location>
</feature>
<dbReference type="GO" id="GO:0009897">
    <property type="term" value="C:external side of plasma membrane"/>
    <property type="evidence" value="ECO:0007669"/>
    <property type="project" value="TreeGrafter"/>
</dbReference>
<keyword evidence="2" id="KW-1003">Cell membrane</keyword>
<dbReference type="InterPro" id="IPR013162">
    <property type="entry name" value="CD80_C2-set"/>
</dbReference>
<dbReference type="InterPro" id="IPR036179">
    <property type="entry name" value="Ig-like_dom_sf"/>
</dbReference>
<keyword evidence="3 12" id="KW-0812">Transmembrane</keyword>
<evidence type="ECO:0000256" key="1">
    <source>
        <dbReference type="ARBA" id="ARBA00004251"/>
    </source>
</evidence>
<dbReference type="Proteomes" id="UP000838412">
    <property type="component" value="Chromosome 19"/>
</dbReference>
<sequence length="388" mass="41952">MTPGTTTLLHAIILTCCVTSGFAQTPVAVAVSAADGDVASLRCDHDVDARPGEIRAFKWTKGREIIYFMALDGVVTPPGPEYADRVTIVDQINLRIEDLTLEDMGQYICTVTVGNSEGIAVVDLDVLVLPSRPVLTAYLNGVVVNLGTTSLPLDAELTLECTSNGGKPPAELSWYIDDVQVDSSLYTYNSTADPETNIGDAVSRLTHLVSLSDHLAKYECESSGPIPPLQTQRSVGVLIRLSIYDIAIVAPQEADSSLGVPSIIGIIVGIVAAVALLAAIIVILLQNRKRRNKDHTYVVNPDKPAHDGELGREPDGYRNATFDHAAPPTGTAPPPYTDDLRRSHLWGSEDELSINQFMQPDTSSILQFPSDFYQDQLPKLPHPEETDI</sequence>
<dbReference type="EMBL" id="OV696704">
    <property type="protein sequence ID" value="CAH1251869.1"/>
    <property type="molecule type" value="Genomic_DNA"/>
</dbReference>
<accession>A0A8J9ZEG6</accession>
<dbReference type="SMART" id="SM00409">
    <property type="entry name" value="IG"/>
    <property type="match status" value="2"/>
</dbReference>
<keyword evidence="9" id="KW-0325">Glycoprotein</keyword>
<evidence type="ECO:0000256" key="9">
    <source>
        <dbReference type="ARBA" id="ARBA00023180"/>
    </source>
</evidence>
<dbReference type="InterPro" id="IPR003599">
    <property type="entry name" value="Ig_sub"/>
</dbReference>